<dbReference type="RefSeq" id="WP_210659306.1">
    <property type="nucleotide sequence ID" value="NZ_JAGKSP010000006.1"/>
</dbReference>
<protein>
    <submittedName>
        <fullName evidence="3">Uncharacterized protein</fullName>
    </submittedName>
</protein>
<keyword evidence="2" id="KW-1133">Transmembrane helix</keyword>
<keyword evidence="2" id="KW-0812">Transmembrane</keyword>
<comment type="caution">
    <text evidence="3">The sequence shown here is derived from an EMBL/GenBank/DDBJ whole genome shotgun (WGS) entry which is preliminary data.</text>
</comment>
<dbReference type="Proteomes" id="UP000673394">
    <property type="component" value="Unassembled WGS sequence"/>
</dbReference>
<evidence type="ECO:0000256" key="1">
    <source>
        <dbReference type="SAM" id="MobiDB-lite"/>
    </source>
</evidence>
<gene>
    <name evidence="3" type="ORF">I8J30_15825</name>
</gene>
<proteinExistence type="predicted"/>
<feature type="transmembrane region" description="Helical" evidence="2">
    <location>
        <begin position="6"/>
        <end position="26"/>
    </location>
</feature>
<reference evidence="3 4" key="1">
    <citation type="submission" date="2021-04" db="EMBL/GenBank/DDBJ databases">
        <title>Paenibacillus sp. DLE-14 whole genome sequence.</title>
        <authorList>
            <person name="Ham Y.J."/>
        </authorList>
    </citation>
    <scope>NUCLEOTIDE SEQUENCE [LARGE SCALE GENOMIC DNA]</scope>
    <source>
        <strain evidence="3 4">DLE-14</strain>
    </source>
</reference>
<evidence type="ECO:0000313" key="3">
    <source>
        <dbReference type="EMBL" id="MBP3964186.1"/>
    </source>
</evidence>
<feature type="region of interest" description="Disordered" evidence="1">
    <location>
        <begin position="32"/>
        <end position="143"/>
    </location>
</feature>
<organism evidence="3 4">
    <name type="scientific">Paenibacillus lignilyticus</name>
    <dbReference type="NCBI Taxonomy" id="1172615"/>
    <lineage>
        <taxon>Bacteria</taxon>
        <taxon>Bacillati</taxon>
        <taxon>Bacillota</taxon>
        <taxon>Bacilli</taxon>
        <taxon>Bacillales</taxon>
        <taxon>Paenibacillaceae</taxon>
        <taxon>Paenibacillus</taxon>
    </lineage>
</organism>
<evidence type="ECO:0000313" key="4">
    <source>
        <dbReference type="Proteomes" id="UP000673394"/>
    </source>
</evidence>
<name>A0ABS5CDX2_9BACL</name>
<keyword evidence="4" id="KW-1185">Reference proteome</keyword>
<evidence type="ECO:0000256" key="2">
    <source>
        <dbReference type="SAM" id="Phobius"/>
    </source>
</evidence>
<sequence>MNELIKLLVSNIYVVIVLIGFLLTLLNKMRSKPGNASNPTNRMPSFGGEPPIRRPGAPPIDARPEQPQRRQIQQRPVELPPEPRQSVYKSKFDSSGEEGVSAEYADTDLLRRTVPPVRGNDRAPLPKAAHIEQPKQAESFRVPQGDELRRAFILAEVLGAPRSKRPLRK</sequence>
<accession>A0ABS5CDX2</accession>
<keyword evidence="2" id="KW-0472">Membrane</keyword>
<dbReference type="EMBL" id="JAGKSP010000006">
    <property type="protein sequence ID" value="MBP3964186.1"/>
    <property type="molecule type" value="Genomic_DNA"/>
</dbReference>
<feature type="compositionally biased region" description="Polar residues" evidence="1">
    <location>
        <begin position="34"/>
        <end position="43"/>
    </location>
</feature>